<dbReference type="InterPro" id="IPR000101">
    <property type="entry name" value="GGT_peptidase"/>
</dbReference>
<evidence type="ECO:0000256" key="1">
    <source>
        <dbReference type="ARBA" id="ARBA00001049"/>
    </source>
</evidence>
<evidence type="ECO:0000256" key="8">
    <source>
        <dbReference type="ARBA" id="ARBA00047417"/>
    </source>
</evidence>
<dbReference type="GO" id="GO:0103068">
    <property type="term" value="F:leukotriene C4 gamma-glutamyl transferase activity"/>
    <property type="evidence" value="ECO:0007669"/>
    <property type="project" value="UniProtKB-EC"/>
</dbReference>
<dbReference type="GO" id="GO:0006751">
    <property type="term" value="P:glutathione catabolic process"/>
    <property type="evidence" value="ECO:0007669"/>
    <property type="project" value="UniProtKB-UniRule"/>
</dbReference>
<dbReference type="PANTHER" id="PTHR43199">
    <property type="entry name" value="GLUTATHIONE HYDROLASE"/>
    <property type="match status" value="1"/>
</dbReference>
<organism evidence="13 14">
    <name type="scientific">Limimonas halophila</name>
    <dbReference type="NCBI Taxonomy" id="1082479"/>
    <lineage>
        <taxon>Bacteria</taxon>
        <taxon>Pseudomonadati</taxon>
        <taxon>Pseudomonadota</taxon>
        <taxon>Alphaproteobacteria</taxon>
        <taxon>Rhodospirillales</taxon>
        <taxon>Rhodovibrionaceae</taxon>
        <taxon>Limimonas</taxon>
    </lineage>
</organism>
<evidence type="ECO:0000256" key="4">
    <source>
        <dbReference type="ARBA" id="ARBA00022679"/>
    </source>
</evidence>
<dbReference type="PROSITE" id="PS51257">
    <property type="entry name" value="PROKAR_LIPOPROTEIN"/>
    <property type="match status" value="1"/>
</dbReference>
<proteinExistence type="inferred from homology"/>
<dbReference type="STRING" id="1082479.SAMN05216241_10937"/>
<keyword evidence="6 11" id="KW-0865">Zymogen</keyword>
<keyword evidence="14" id="KW-1185">Reference proteome</keyword>
<dbReference type="InterPro" id="IPR043137">
    <property type="entry name" value="GGT_ssub_C"/>
</dbReference>
<dbReference type="Gene3D" id="3.60.20.40">
    <property type="match status" value="1"/>
</dbReference>
<keyword evidence="4 11" id="KW-0808">Transferase</keyword>
<comment type="similarity">
    <text evidence="3 11">Belongs to the gamma-glutamyltransferase family.</text>
</comment>
<evidence type="ECO:0000256" key="2">
    <source>
        <dbReference type="ARBA" id="ARBA00001089"/>
    </source>
</evidence>
<feature type="binding site" evidence="10">
    <location>
        <begin position="462"/>
        <end position="463"/>
    </location>
    <ligand>
        <name>L-glutamate</name>
        <dbReference type="ChEBI" id="CHEBI:29985"/>
    </ligand>
</feature>
<evidence type="ECO:0000256" key="10">
    <source>
        <dbReference type="PIRSR" id="PIRSR600101-2"/>
    </source>
</evidence>
<evidence type="ECO:0000256" key="3">
    <source>
        <dbReference type="ARBA" id="ARBA00009381"/>
    </source>
</evidence>
<dbReference type="Gene3D" id="1.10.246.130">
    <property type="match status" value="1"/>
</dbReference>
<dbReference type="RefSeq" id="WP_090020913.1">
    <property type="nucleotide sequence ID" value="NZ_FNCE01000009.1"/>
</dbReference>
<dbReference type="PANTHER" id="PTHR43199:SF1">
    <property type="entry name" value="GLUTATHIONE HYDROLASE PROENZYME"/>
    <property type="match status" value="1"/>
</dbReference>
<dbReference type="EC" id="3.4.19.13" evidence="11"/>
<gene>
    <name evidence="13" type="ORF">SAMN05216241_10937</name>
</gene>
<protein>
    <recommendedName>
        <fullName evidence="11">Glutathione hydrolase proenzyme</fullName>
        <ecNumber evidence="11">2.3.2.2</ecNumber>
        <ecNumber evidence="11">3.4.19.13</ecNumber>
    </recommendedName>
    <component>
        <recommendedName>
            <fullName evidence="11">Glutathione hydrolase large chain</fullName>
        </recommendedName>
    </component>
    <component>
        <recommendedName>
            <fullName evidence="11">Glutathione hydrolase small chain</fullName>
        </recommendedName>
    </component>
</protein>
<comment type="catalytic activity">
    <reaction evidence="1 11">
        <text>an S-substituted glutathione + H2O = an S-substituted L-cysteinylglycine + L-glutamate</text>
        <dbReference type="Rhea" id="RHEA:59468"/>
        <dbReference type="ChEBI" id="CHEBI:15377"/>
        <dbReference type="ChEBI" id="CHEBI:29985"/>
        <dbReference type="ChEBI" id="CHEBI:90779"/>
        <dbReference type="ChEBI" id="CHEBI:143103"/>
        <dbReference type="EC" id="3.4.19.13"/>
    </reaction>
</comment>
<evidence type="ECO:0000313" key="13">
    <source>
        <dbReference type="EMBL" id="SDG33399.1"/>
    </source>
</evidence>
<dbReference type="NCBIfam" id="TIGR00066">
    <property type="entry name" value="g_glut_trans"/>
    <property type="match status" value="1"/>
</dbReference>
<comment type="catalytic activity">
    <reaction evidence="2 11">
        <text>glutathione + H2O = L-cysteinylglycine + L-glutamate</text>
        <dbReference type="Rhea" id="RHEA:28807"/>
        <dbReference type="ChEBI" id="CHEBI:15377"/>
        <dbReference type="ChEBI" id="CHEBI:29985"/>
        <dbReference type="ChEBI" id="CHEBI:57925"/>
        <dbReference type="ChEBI" id="CHEBI:61694"/>
        <dbReference type="EC" id="3.4.19.13"/>
    </reaction>
</comment>
<feature type="signal peptide" evidence="12">
    <location>
        <begin position="1"/>
        <end position="19"/>
    </location>
</feature>
<dbReference type="UniPathway" id="UPA00204"/>
<dbReference type="InterPro" id="IPR029055">
    <property type="entry name" value="Ntn_hydrolases_N"/>
</dbReference>
<dbReference type="Pfam" id="PF01019">
    <property type="entry name" value="G_glu_transpept"/>
    <property type="match status" value="1"/>
</dbReference>
<dbReference type="SUPFAM" id="SSF56235">
    <property type="entry name" value="N-terminal nucleophile aminohydrolases (Ntn hydrolases)"/>
    <property type="match status" value="1"/>
</dbReference>
<evidence type="ECO:0000256" key="7">
    <source>
        <dbReference type="ARBA" id="ARBA00023315"/>
    </source>
</evidence>
<comment type="subunit">
    <text evidence="11">This enzyme consists of two polypeptide chains, which are synthesized in precursor form from a single polypeptide.</text>
</comment>
<keyword evidence="12" id="KW-0732">Signal</keyword>
<dbReference type="InterPro" id="IPR051792">
    <property type="entry name" value="GGT_bact"/>
</dbReference>
<name>A0A1G7TFF2_9PROT</name>
<dbReference type="GO" id="GO:0036374">
    <property type="term" value="F:glutathione hydrolase activity"/>
    <property type="evidence" value="ECO:0007669"/>
    <property type="project" value="UniProtKB-UniRule"/>
</dbReference>
<sequence>MRRSAACLAAALLALTGCAGTAPEDDPAGEPETPALYELADKRTAASDTAMVTAAHPLAARAGREILQAGGSATDAAIAVQMVLGLVEPQSSGLGGGAFMLRYDGARKTIATYDGREEAPEAATPDLFLKPDGEPMNFWTAVLSGKSVGVPGLVRMLERAHEKHGELPWKRLFQPAIRLAREGFPVSPRLHTLLAEDDDLADDPAARELFYRADGSPLPVGHTLTNPAYARTLETIAERGADAFYEGEIADAIVDKVRAAGGKLRESDLATYEAKARKPVCRRYRGEIVCGHRPPTSGGVTVLQILGILQTVDPATLTASTADLVHHVAEASRLAFADRNRYLGDPAFVDIPLPRLVSDRYLIQRAASIRPDSSLGKAEPGLLTRRAALPDTPGGRSTTHYSIVDADGNAVSITSSIEQAFGSHRMVRGFLLNNQLTDFSFQPTVDGRPVANRVQPGKRPMSSMSPTMVLDDDAELRMALGSPGGPFIIGFVAQRIVGVLDRGLSLAEAIRQPSFVNRNGPTELEKGTELAKIADALRERGHEVELRGMTSGLHGIRVTPDGTIHGAADPRREGVALAVPAPGDTE</sequence>
<dbReference type="AlphaFoldDB" id="A0A1G7TFF2"/>
<evidence type="ECO:0000256" key="5">
    <source>
        <dbReference type="ARBA" id="ARBA00022801"/>
    </source>
</evidence>
<dbReference type="EC" id="2.3.2.2" evidence="11"/>
<keyword evidence="5 11" id="KW-0378">Hydrolase</keyword>
<dbReference type="InterPro" id="IPR043138">
    <property type="entry name" value="GGT_lsub"/>
</dbReference>
<dbReference type="GO" id="GO:0006750">
    <property type="term" value="P:glutathione biosynthetic process"/>
    <property type="evidence" value="ECO:0007669"/>
    <property type="project" value="UniProtKB-KW"/>
</dbReference>
<comment type="PTM">
    <text evidence="11">Cleaved by autocatalysis into a large and a small subunit.</text>
</comment>
<evidence type="ECO:0000313" key="14">
    <source>
        <dbReference type="Proteomes" id="UP000199415"/>
    </source>
</evidence>
<dbReference type="PRINTS" id="PR01210">
    <property type="entry name" value="GGTRANSPTASE"/>
</dbReference>
<feature type="active site" description="Nucleophile" evidence="9">
    <location>
        <position position="398"/>
    </location>
</feature>
<comment type="catalytic activity">
    <reaction evidence="8 11">
        <text>an N-terminal (5-L-glutamyl)-[peptide] + an alpha-amino acid = 5-L-glutamyl amino acid + an N-terminal L-alpha-aminoacyl-[peptide]</text>
        <dbReference type="Rhea" id="RHEA:23904"/>
        <dbReference type="Rhea" id="RHEA-COMP:9780"/>
        <dbReference type="Rhea" id="RHEA-COMP:9795"/>
        <dbReference type="ChEBI" id="CHEBI:77644"/>
        <dbReference type="ChEBI" id="CHEBI:78597"/>
        <dbReference type="ChEBI" id="CHEBI:78599"/>
        <dbReference type="ChEBI" id="CHEBI:78608"/>
        <dbReference type="EC" id="2.3.2.2"/>
    </reaction>
</comment>
<dbReference type="OrthoDB" id="9781342at2"/>
<dbReference type="EMBL" id="FNCE01000009">
    <property type="protein sequence ID" value="SDG33399.1"/>
    <property type="molecule type" value="Genomic_DNA"/>
</dbReference>
<evidence type="ECO:0000256" key="12">
    <source>
        <dbReference type="SAM" id="SignalP"/>
    </source>
</evidence>
<dbReference type="Proteomes" id="UP000199415">
    <property type="component" value="Unassembled WGS sequence"/>
</dbReference>
<feature type="binding site" evidence="10">
    <location>
        <position position="116"/>
    </location>
    <ligand>
        <name>L-glutamate</name>
        <dbReference type="ChEBI" id="CHEBI:29985"/>
    </ligand>
</feature>
<evidence type="ECO:0000256" key="11">
    <source>
        <dbReference type="RuleBase" id="RU368036"/>
    </source>
</evidence>
<reference evidence="13 14" key="1">
    <citation type="submission" date="2016-10" db="EMBL/GenBank/DDBJ databases">
        <authorList>
            <person name="de Groot N.N."/>
        </authorList>
    </citation>
    <scope>NUCLEOTIDE SEQUENCE [LARGE SCALE GENOMIC DNA]</scope>
    <source>
        <strain evidence="13 14">DSM 25584</strain>
    </source>
</reference>
<keyword evidence="11" id="KW-0317">Glutathione biosynthesis</keyword>
<feature type="binding site" evidence="10">
    <location>
        <position position="485"/>
    </location>
    <ligand>
        <name>L-glutamate</name>
        <dbReference type="ChEBI" id="CHEBI:29985"/>
    </ligand>
</feature>
<evidence type="ECO:0000256" key="6">
    <source>
        <dbReference type="ARBA" id="ARBA00023145"/>
    </source>
</evidence>
<keyword evidence="7 11" id="KW-0012">Acyltransferase</keyword>
<accession>A0A1G7TFF2</accession>
<feature type="binding site" evidence="10">
    <location>
        <position position="438"/>
    </location>
    <ligand>
        <name>L-glutamate</name>
        <dbReference type="ChEBI" id="CHEBI:29985"/>
    </ligand>
</feature>
<feature type="chain" id="PRO_5011557469" description="Glutathione hydrolase proenzyme" evidence="12">
    <location>
        <begin position="20"/>
        <end position="586"/>
    </location>
</feature>
<comment type="pathway">
    <text evidence="11">Sulfur metabolism; glutathione metabolism.</text>
</comment>
<evidence type="ECO:0000256" key="9">
    <source>
        <dbReference type="PIRSR" id="PIRSR600101-1"/>
    </source>
</evidence>